<gene>
    <name evidence="2" type="ORF">BURMUCGD2_3390</name>
</gene>
<comment type="caution">
    <text evidence="2">The sequence shown here is derived from an EMBL/GenBank/DDBJ whole genome shotgun (WGS) entry which is preliminary data.</text>
</comment>
<organism evidence="2 3">
    <name type="scientific">Burkholderia multivorans CGD2</name>
    <dbReference type="NCBI Taxonomy" id="513052"/>
    <lineage>
        <taxon>Bacteria</taxon>
        <taxon>Pseudomonadati</taxon>
        <taxon>Pseudomonadota</taxon>
        <taxon>Betaproteobacteria</taxon>
        <taxon>Burkholderiales</taxon>
        <taxon>Burkholderiaceae</taxon>
        <taxon>Burkholderia</taxon>
        <taxon>Burkholderia cepacia complex</taxon>
    </lineage>
</organism>
<reference evidence="2 3" key="1">
    <citation type="journal article" date="2012" name="J. Bacteriol.">
        <title>Draft Genome Sequence Determination for Cystic Fibrosis and Chronic Granulomatous Disease Burkholderia multivorans Isolates.</title>
        <authorList>
            <person name="Varga J.J."/>
            <person name="Losada L."/>
            <person name="Zelazny A.M."/>
            <person name="Brinkac L."/>
            <person name="Harkins D."/>
            <person name="Radune D."/>
            <person name="Hostetler J."/>
            <person name="Sampaio E.P."/>
            <person name="Ronning C.M."/>
            <person name="Nierman W.C."/>
            <person name="Greenberg D.E."/>
            <person name="Holland S.M."/>
            <person name="Goldberg J.B."/>
        </authorList>
    </citation>
    <scope>NUCLEOTIDE SEQUENCE [LARGE SCALE GENOMIC DNA]</scope>
    <source>
        <strain evidence="2 3">CGD2</strain>
    </source>
</reference>
<evidence type="ECO:0000256" key="1">
    <source>
        <dbReference type="SAM" id="MobiDB-lite"/>
    </source>
</evidence>
<evidence type="ECO:0000313" key="2">
    <source>
        <dbReference type="EMBL" id="EEE04878.1"/>
    </source>
</evidence>
<feature type="compositionally biased region" description="Basic residues" evidence="1">
    <location>
        <begin position="41"/>
        <end position="54"/>
    </location>
</feature>
<sequence length="54" mass="5718">MTKIAETGDAAPYATSIARQPDFARRPIGRGASHAGAHPGRSLHGRRRAQAARP</sequence>
<proteinExistence type="predicted"/>
<dbReference type="EMBL" id="ACFC01000012">
    <property type="protein sequence ID" value="EEE04878.1"/>
    <property type="molecule type" value="Genomic_DNA"/>
</dbReference>
<dbReference type="AlphaFoldDB" id="B9BW61"/>
<accession>B9BW61</accession>
<protein>
    <submittedName>
        <fullName evidence="2">Uncharacterized protein</fullName>
    </submittedName>
</protein>
<evidence type="ECO:0000313" key="3">
    <source>
        <dbReference type="Proteomes" id="UP000004535"/>
    </source>
</evidence>
<feature type="region of interest" description="Disordered" evidence="1">
    <location>
        <begin position="1"/>
        <end position="54"/>
    </location>
</feature>
<name>B9BW61_9BURK</name>
<dbReference type="Proteomes" id="UP000004535">
    <property type="component" value="Unassembled WGS sequence"/>
</dbReference>